<feature type="transmembrane region" description="Helical" evidence="13">
    <location>
        <begin position="144"/>
        <end position="162"/>
    </location>
</feature>
<feature type="transmembrane region" description="Helical" evidence="13">
    <location>
        <begin position="108"/>
        <end position="132"/>
    </location>
</feature>
<keyword evidence="9" id="KW-0325">Glycoprotein</keyword>
<sequence>VLKAALCHTNEFVHFAGGTQDVDSRELRIVMLMTLGVICVVGFSGNLLVITVLINNARKGKTSMINSLILNLSMADLLIMLFCVPFRAVAYSKPSWALGWFICKTADWFLQCCLAVKSFTVAVLAKACFMYVTHPSKQVQIKHHRIMALITSIWGIAFILPIPDWLYATVKYETDKVLCVFEIPTYASDVMAVFAKVYPSLVYCLPMSFAFVYHWKAFRRCKRRGTKTQTLRNQIRGRRLTVMLFSVSLTFAAMWAPEWVAWVWMRHIQKNGSAPPLSFTLMAQMLVFTISSVNPLIFVAISEEFREGFKGLWKRMISRKSQRAPDVPGAQSQTNPESVPPDPAPTKEPSDSPSSKTGNIVLSDMEQFWHDRQNTPGCTEDDPIPWEHQKDSELPQHMEATGTI</sequence>
<keyword evidence="16" id="KW-1185">Reference proteome</keyword>
<dbReference type="AlphaFoldDB" id="A0A4W3K7K9"/>
<dbReference type="PANTHER" id="PTHR45695:SF1">
    <property type="entry name" value="G-PROTEIN COUPLED RECEPTOR 151"/>
    <property type="match status" value="1"/>
</dbReference>
<dbReference type="FunFam" id="1.20.1070.10:FF:000215">
    <property type="entry name" value="G protein-coupled receptor 151"/>
    <property type="match status" value="1"/>
</dbReference>
<feature type="transmembrane region" description="Helical" evidence="13">
    <location>
        <begin position="29"/>
        <end position="56"/>
    </location>
</feature>
<comment type="subcellular location">
    <subcellularLocation>
        <location evidence="1">Cell membrane</location>
        <topology evidence="1">Multi-pass membrane protein</topology>
    </subcellularLocation>
</comment>
<evidence type="ECO:0000256" key="7">
    <source>
        <dbReference type="ARBA" id="ARBA00023157"/>
    </source>
</evidence>
<evidence type="ECO:0000256" key="11">
    <source>
        <dbReference type="ARBA" id="ARBA00076555"/>
    </source>
</evidence>
<keyword evidence="3 13" id="KW-0812">Transmembrane</keyword>
<protein>
    <recommendedName>
        <fullName evidence="11">GPCR-2037</fullName>
    </recommendedName>
</protein>
<dbReference type="Proteomes" id="UP000314986">
    <property type="component" value="Unassembled WGS sequence"/>
</dbReference>
<evidence type="ECO:0000259" key="14">
    <source>
        <dbReference type="PROSITE" id="PS50262"/>
    </source>
</evidence>
<reference evidence="16" key="2">
    <citation type="journal article" date="2007" name="PLoS Biol.">
        <title>Survey sequencing and comparative analysis of the elephant shark (Callorhinchus milii) genome.</title>
        <authorList>
            <person name="Venkatesh B."/>
            <person name="Kirkness E.F."/>
            <person name="Loh Y.H."/>
            <person name="Halpern A.L."/>
            <person name="Lee A.P."/>
            <person name="Johnson J."/>
            <person name="Dandona N."/>
            <person name="Viswanathan L.D."/>
            <person name="Tay A."/>
            <person name="Venter J.C."/>
            <person name="Strausberg R.L."/>
            <person name="Brenner S."/>
        </authorList>
    </citation>
    <scope>NUCLEOTIDE SEQUENCE [LARGE SCALE GENOMIC DNA]</scope>
</reference>
<evidence type="ECO:0000256" key="9">
    <source>
        <dbReference type="ARBA" id="ARBA00023180"/>
    </source>
</evidence>
<dbReference type="CDD" id="cd15002">
    <property type="entry name" value="7tmA_GPR151"/>
    <property type="match status" value="1"/>
</dbReference>
<dbReference type="GO" id="GO:0005886">
    <property type="term" value="C:plasma membrane"/>
    <property type="evidence" value="ECO:0007669"/>
    <property type="project" value="UniProtKB-SubCell"/>
</dbReference>
<reference evidence="16" key="3">
    <citation type="journal article" date="2014" name="Nature">
        <title>Elephant shark genome provides unique insights into gnathostome evolution.</title>
        <authorList>
            <consortium name="International Elephant Shark Genome Sequencing Consortium"/>
            <person name="Venkatesh B."/>
            <person name="Lee A.P."/>
            <person name="Ravi V."/>
            <person name="Maurya A.K."/>
            <person name="Lian M.M."/>
            <person name="Swann J.B."/>
            <person name="Ohta Y."/>
            <person name="Flajnik M.F."/>
            <person name="Sutoh Y."/>
            <person name="Kasahara M."/>
            <person name="Hoon S."/>
            <person name="Gangu V."/>
            <person name="Roy S.W."/>
            <person name="Irimia M."/>
            <person name="Korzh V."/>
            <person name="Kondrychyn I."/>
            <person name="Lim Z.W."/>
            <person name="Tay B.H."/>
            <person name="Tohari S."/>
            <person name="Kong K.W."/>
            <person name="Ho S."/>
            <person name="Lorente-Galdos B."/>
            <person name="Quilez J."/>
            <person name="Marques-Bonet T."/>
            <person name="Raney B.J."/>
            <person name="Ingham P.W."/>
            <person name="Tay A."/>
            <person name="Hillier L.W."/>
            <person name="Minx P."/>
            <person name="Boehm T."/>
            <person name="Wilson R.K."/>
            <person name="Brenner S."/>
            <person name="Warren W.C."/>
        </authorList>
    </citation>
    <scope>NUCLEOTIDE SEQUENCE [LARGE SCALE GENOMIC DNA]</scope>
</reference>
<feature type="domain" description="G-protein coupled receptors family 1 profile" evidence="14">
    <location>
        <begin position="45"/>
        <end position="298"/>
    </location>
</feature>
<evidence type="ECO:0000256" key="8">
    <source>
        <dbReference type="ARBA" id="ARBA00023170"/>
    </source>
</evidence>
<keyword evidence="4 13" id="KW-1133">Transmembrane helix</keyword>
<evidence type="ECO:0000313" key="16">
    <source>
        <dbReference type="Proteomes" id="UP000314986"/>
    </source>
</evidence>
<dbReference type="PRINTS" id="PR00237">
    <property type="entry name" value="GPCRRHODOPSN"/>
</dbReference>
<dbReference type="GO" id="GO:0004930">
    <property type="term" value="F:G protein-coupled receptor activity"/>
    <property type="evidence" value="ECO:0007669"/>
    <property type="project" value="UniProtKB-KW"/>
</dbReference>
<feature type="transmembrane region" description="Helical" evidence="13">
    <location>
        <begin position="239"/>
        <end position="257"/>
    </location>
</feature>
<evidence type="ECO:0000256" key="10">
    <source>
        <dbReference type="ARBA" id="ARBA00023224"/>
    </source>
</evidence>
<dbReference type="InterPro" id="IPR017452">
    <property type="entry name" value="GPCR_Rhodpsn_7TM"/>
</dbReference>
<dbReference type="Pfam" id="PF00001">
    <property type="entry name" value="7tm_1"/>
    <property type="match status" value="1"/>
</dbReference>
<evidence type="ECO:0000256" key="4">
    <source>
        <dbReference type="ARBA" id="ARBA00022989"/>
    </source>
</evidence>
<feature type="transmembrane region" description="Helical" evidence="13">
    <location>
        <begin position="197"/>
        <end position="218"/>
    </location>
</feature>
<feature type="region of interest" description="Disordered" evidence="12">
    <location>
        <begin position="320"/>
        <end position="404"/>
    </location>
</feature>
<keyword evidence="8" id="KW-0675">Receptor</keyword>
<reference evidence="15" key="5">
    <citation type="submission" date="2025-09" db="UniProtKB">
        <authorList>
            <consortium name="Ensembl"/>
        </authorList>
    </citation>
    <scope>IDENTIFICATION</scope>
</reference>
<proteinExistence type="predicted"/>
<dbReference type="SUPFAM" id="SSF81321">
    <property type="entry name" value="Family A G protein-coupled receptor-like"/>
    <property type="match status" value="1"/>
</dbReference>
<feature type="transmembrane region" description="Helical" evidence="13">
    <location>
        <begin position="68"/>
        <end position="88"/>
    </location>
</feature>
<dbReference type="InterPro" id="IPR000276">
    <property type="entry name" value="GPCR_Rhodpsn"/>
</dbReference>
<evidence type="ECO:0000256" key="5">
    <source>
        <dbReference type="ARBA" id="ARBA00023040"/>
    </source>
</evidence>
<accession>A0A4W3K7K9</accession>
<reference evidence="16" key="1">
    <citation type="journal article" date="2006" name="Science">
        <title>Ancient noncoding elements conserved in the human genome.</title>
        <authorList>
            <person name="Venkatesh B."/>
            <person name="Kirkness E.F."/>
            <person name="Loh Y.H."/>
            <person name="Halpern A.L."/>
            <person name="Lee A.P."/>
            <person name="Johnson J."/>
            <person name="Dandona N."/>
            <person name="Viswanathan L.D."/>
            <person name="Tay A."/>
            <person name="Venter J.C."/>
            <person name="Strausberg R.L."/>
            <person name="Brenner S."/>
        </authorList>
    </citation>
    <scope>NUCLEOTIDE SEQUENCE [LARGE SCALE GENOMIC DNA]</scope>
</reference>
<keyword evidence="10" id="KW-0807">Transducer</keyword>
<keyword evidence="7" id="KW-1015">Disulfide bond</keyword>
<evidence type="ECO:0000256" key="6">
    <source>
        <dbReference type="ARBA" id="ARBA00023136"/>
    </source>
</evidence>
<dbReference type="Gene3D" id="1.20.1070.10">
    <property type="entry name" value="Rhodopsin 7-helix transmembrane proteins"/>
    <property type="match status" value="1"/>
</dbReference>
<reference evidence="15" key="4">
    <citation type="submission" date="2025-08" db="UniProtKB">
        <authorList>
            <consortium name="Ensembl"/>
        </authorList>
    </citation>
    <scope>IDENTIFICATION</scope>
</reference>
<evidence type="ECO:0000256" key="1">
    <source>
        <dbReference type="ARBA" id="ARBA00004651"/>
    </source>
</evidence>
<feature type="compositionally biased region" description="Basic and acidic residues" evidence="12">
    <location>
        <begin position="385"/>
        <end position="396"/>
    </location>
</feature>
<keyword evidence="6 13" id="KW-0472">Membrane</keyword>
<feature type="transmembrane region" description="Helical" evidence="13">
    <location>
        <begin position="277"/>
        <end position="301"/>
    </location>
</feature>
<evidence type="ECO:0000256" key="3">
    <source>
        <dbReference type="ARBA" id="ARBA00022692"/>
    </source>
</evidence>
<evidence type="ECO:0000256" key="13">
    <source>
        <dbReference type="SAM" id="Phobius"/>
    </source>
</evidence>
<keyword evidence="5" id="KW-0297">G-protein coupled receptor</keyword>
<dbReference type="Ensembl" id="ENSCMIT00000048720.1">
    <property type="protein sequence ID" value="ENSCMIP00000048046.1"/>
    <property type="gene ID" value="ENSCMIG00000019660.1"/>
</dbReference>
<dbReference type="PROSITE" id="PS50262">
    <property type="entry name" value="G_PROTEIN_RECEP_F1_2"/>
    <property type="match status" value="1"/>
</dbReference>
<organism evidence="15 16">
    <name type="scientific">Callorhinchus milii</name>
    <name type="common">Ghost shark</name>
    <dbReference type="NCBI Taxonomy" id="7868"/>
    <lineage>
        <taxon>Eukaryota</taxon>
        <taxon>Metazoa</taxon>
        <taxon>Chordata</taxon>
        <taxon>Craniata</taxon>
        <taxon>Vertebrata</taxon>
        <taxon>Chondrichthyes</taxon>
        <taxon>Holocephali</taxon>
        <taxon>Chimaeriformes</taxon>
        <taxon>Callorhinchidae</taxon>
        <taxon>Callorhinchus</taxon>
    </lineage>
</organism>
<evidence type="ECO:0000256" key="2">
    <source>
        <dbReference type="ARBA" id="ARBA00022475"/>
    </source>
</evidence>
<evidence type="ECO:0000256" key="12">
    <source>
        <dbReference type="SAM" id="MobiDB-lite"/>
    </source>
</evidence>
<dbReference type="STRING" id="7868.ENSCMIP00000048046"/>
<dbReference type="GeneTree" id="ENSGT00940000159286"/>
<keyword evidence="2" id="KW-1003">Cell membrane</keyword>
<dbReference type="OMA" id="CTIWSVL"/>
<feature type="compositionally biased region" description="Polar residues" evidence="12">
    <location>
        <begin position="351"/>
        <end position="360"/>
    </location>
</feature>
<evidence type="ECO:0000313" key="15">
    <source>
        <dbReference type="Ensembl" id="ENSCMIP00000048046.1"/>
    </source>
</evidence>
<dbReference type="InParanoid" id="A0A4W3K7K9"/>
<dbReference type="PANTHER" id="PTHR45695">
    <property type="entry name" value="LEUCOKININ RECEPTOR-RELATED"/>
    <property type="match status" value="1"/>
</dbReference>
<name>A0A4W3K7K9_CALMI</name>